<comment type="caution">
    <text evidence="2">The sequence shown here is derived from an EMBL/GenBank/DDBJ whole genome shotgun (WGS) entry which is preliminary data.</text>
</comment>
<keyword evidence="1" id="KW-0812">Transmembrane</keyword>
<feature type="transmembrane region" description="Helical" evidence="1">
    <location>
        <begin position="92"/>
        <end position="114"/>
    </location>
</feature>
<dbReference type="InterPro" id="IPR021047">
    <property type="entry name" value="Mannosyltransferase_CMT1"/>
</dbReference>
<proteinExistence type="predicted"/>
<name>A0A162K6U8_CORDF</name>
<dbReference type="OrthoDB" id="262547at2759"/>
<dbReference type="Proteomes" id="UP000076881">
    <property type="component" value="Unassembled WGS sequence"/>
</dbReference>
<evidence type="ECO:0000313" key="3">
    <source>
        <dbReference type="Proteomes" id="UP000076881"/>
    </source>
</evidence>
<accession>A0A162K6U8</accession>
<gene>
    <name evidence="2" type="ORF">LEL_04606</name>
</gene>
<dbReference type="GO" id="GO:0016757">
    <property type="term" value="F:glycosyltransferase activity"/>
    <property type="evidence" value="ECO:0007669"/>
    <property type="project" value="UniProtKB-KW"/>
</dbReference>
<keyword evidence="3" id="KW-1185">Reference proteome</keyword>
<evidence type="ECO:0000256" key="1">
    <source>
        <dbReference type="SAM" id="Phobius"/>
    </source>
</evidence>
<dbReference type="PANTHER" id="PTHR34144">
    <property type="entry name" value="CHROMOSOME 8, WHOLE GENOME SHOTGUN SEQUENCE"/>
    <property type="match status" value="1"/>
</dbReference>
<keyword evidence="1" id="KW-0472">Membrane</keyword>
<dbReference type="AlphaFoldDB" id="A0A162K6U8"/>
<protein>
    <submittedName>
        <fullName evidence="2">Mannosyltransferase 1, CMT1</fullName>
    </submittedName>
</protein>
<dbReference type="STRING" id="1081108.A0A162K6U8"/>
<keyword evidence="2" id="KW-0808">Transferase</keyword>
<dbReference type="Pfam" id="PF11735">
    <property type="entry name" value="CAP59_mtransfer"/>
    <property type="match status" value="1"/>
</dbReference>
<keyword evidence="1" id="KW-1133">Transmembrane helix</keyword>
<reference evidence="2 3" key="1">
    <citation type="journal article" date="2016" name="Genome Biol. Evol.">
        <title>Divergent and convergent evolution of fungal pathogenicity.</title>
        <authorList>
            <person name="Shang Y."/>
            <person name="Xiao G."/>
            <person name="Zheng P."/>
            <person name="Cen K."/>
            <person name="Zhan S."/>
            <person name="Wang C."/>
        </authorList>
    </citation>
    <scope>NUCLEOTIDE SEQUENCE [LARGE SCALE GENOMIC DNA]</scope>
    <source>
        <strain evidence="2 3">RCEF 1005</strain>
    </source>
</reference>
<dbReference type="PANTHER" id="PTHR34144:SF8">
    <property type="entry name" value="GLYCOSYLTRANSFERASE FAMILY 69 PROTEIN"/>
    <property type="match status" value="1"/>
</dbReference>
<dbReference type="EMBL" id="AZHF01000003">
    <property type="protein sequence ID" value="OAA77783.1"/>
    <property type="molecule type" value="Genomic_DNA"/>
</dbReference>
<organism evidence="2 3">
    <name type="scientific">Akanthomyces lecanii RCEF 1005</name>
    <dbReference type="NCBI Taxonomy" id="1081108"/>
    <lineage>
        <taxon>Eukaryota</taxon>
        <taxon>Fungi</taxon>
        <taxon>Dikarya</taxon>
        <taxon>Ascomycota</taxon>
        <taxon>Pezizomycotina</taxon>
        <taxon>Sordariomycetes</taxon>
        <taxon>Hypocreomycetidae</taxon>
        <taxon>Hypocreales</taxon>
        <taxon>Cordycipitaceae</taxon>
        <taxon>Akanthomyces</taxon>
        <taxon>Cordyceps confragosa</taxon>
    </lineage>
</organism>
<evidence type="ECO:0000313" key="2">
    <source>
        <dbReference type="EMBL" id="OAA77783.1"/>
    </source>
</evidence>
<sequence length="553" mass="62315">MPSRSLARDESVPFLSENWLDQPIQLEEGSNKPGCHIVVAKSYDKSATRSRSPLAAATAPLEFLGCCAARYLRRQRGCQFRCQIRCGVWRQLVVLLKLYVLSFTIIAFSVLVIFPSHTDPPAQHKILEQRCAGPAPSTGCANPHNEQIFIVASMYDKDGSLLGGQWGQQLLDVVNLIGPENAFVSIYENNNAPAGSAALYNFRQRLPCRSDLAHEQHLDLSQFPNITMPDGSERMKRLAYLTELRNRAMRPLDRFNESVGAFDKILFLNDVYYRPIDAAQLLFSTNADDSGHTHYLSACAMDYDSPGIFYDSYATRDAQGYEVGSQEYPVFTTAGNAISRHDMLGNTDAVRVSACWSGMVAMQARWVQNTNSTSLPTPNFQDVAAHIIDPDAPKPVEVPIRFRYEPEIFADSCECCLFLADVTTVARKAGAIDTETFLNPYVRVTYKPKLLSWILLSKRWERIWIPLQAFNTWVKGRPDFNPHRTVQEGDVFTEEIWVANESLPAGGSWEMKERKGRNGMICWGRMMHLMKLGGKRGGDRNWERAQIPKGHMQ</sequence>
<keyword evidence="2" id="KW-0328">Glycosyltransferase</keyword>